<feature type="compositionally biased region" description="Pro residues" evidence="1">
    <location>
        <begin position="40"/>
        <end position="56"/>
    </location>
</feature>
<dbReference type="AlphaFoldDB" id="Q5Z6B0"/>
<reference evidence="4" key="3">
    <citation type="journal article" date="2005" name="Nature">
        <title>The map-based sequence of the rice genome.</title>
        <authorList>
            <consortium name="International rice genome sequencing project (IRGSP)"/>
            <person name="Matsumoto T."/>
            <person name="Wu J."/>
            <person name="Kanamori H."/>
            <person name="Katayose Y."/>
            <person name="Fujisawa M."/>
            <person name="Namiki N."/>
            <person name="Mizuno H."/>
            <person name="Yamamoto K."/>
            <person name="Antonio B.A."/>
            <person name="Baba T."/>
            <person name="Sakata K."/>
            <person name="Nagamura Y."/>
            <person name="Aoki H."/>
            <person name="Arikawa K."/>
            <person name="Arita K."/>
            <person name="Bito T."/>
            <person name="Chiden Y."/>
            <person name="Fujitsuka N."/>
            <person name="Fukunaka R."/>
            <person name="Hamada M."/>
            <person name="Harada C."/>
            <person name="Hayashi A."/>
            <person name="Hijishita S."/>
            <person name="Honda M."/>
            <person name="Hosokawa S."/>
            <person name="Ichikawa Y."/>
            <person name="Idonuma A."/>
            <person name="Iijima M."/>
            <person name="Ikeda M."/>
            <person name="Ikeno M."/>
            <person name="Ito K."/>
            <person name="Ito S."/>
            <person name="Ito T."/>
            <person name="Ito Y."/>
            <person name="Ito Y."/>
            <person name="Iwabuchi A."/>
            <person name="Kamiya K."/>
            <person name="Karasawa W."/>
            <person name="Kurita K."/>
            <person name="Katagiri S."/>
            <person name="Kikuta A."/>
            <person name="Kobayashi H."/>
            <person name="Kobayashi N."/>
            <person name="Machita K."/>
            <person name="Maehara T."/>
            <person name="Masukawa M."/>
            <person name="Mizubayashi T."/>
            <person name="Mukai Y."/>
            <person name="Nagasaki H."/>
            <person name="Nagata Y."/>
            <person name="Naito S."/>
            <person name="Nakashima M."/>
            <person name="Nakama Y."/>
            <person name="Nakamichi Y."/>
            <person name="Nakamura M."/>
            <person name="Meguro A."/>
            <person name="Negishi M."/>
            <person name="Ohta I."/>
            <person name="Ohta T."/>
            <person name="Okamoto M."/>
            <person name="Ono N."/>
            <person name="Saji S."/>
            <person name="Sakaguchi M."/>
            <person name="Sakai K."/>
            <person name="Shibata M."/>
            <person name="Shimokawa T."/>
            <person name="Song J."/>
            <person name="Takazaki Y."/>
            <person name="Terasawa K."/>
            <person name="Tsugane M."/>
            <person name="Tsuji K."/>
            <person name="Ueda S."/>
            <person name="Waki K."/>
            <person name="Yamagata H."/>
            <person name="Yamamoto M."/>
            <person name="Yamamoto S."/>
            <person name="Yamane H."/>
            <person name="Yoshiki S."/>
            <person name="Yoshihara R."/>
            <person name="Yukawa K."/>
            <person name="Zhong H."/>
            <person name="Yano M."/>
            <person name="Yuan Q."/>
            <person name="Ouyang S."/>
            <person name="Liu J."/>
            <person name="Jones K.M."/>
            <person name="Gansberger K."/>
            <person name="Moffat K."/>
            <person name="Hill J."/>
            <person name="Bera J."/>
            <person name="Fadrosh D."/>
            <person name="Jin S."/>
            <person name="Johri S."/>
            <person name="Kim M."/>
            <person name="Overton L."/>
            <person name="Reardon M."/>
            <person name="Tsitrin T."/>
            <person name="Vuong H."/>
            <person name="Weaver B."/>
            <person name="Ciecko A."/>
            <person name="Tallon L."/>
            <person name="Jackson J."/>
            <person name="Pai G."/>
            <person name="Aken S.V."/>
            <person name="Utterback T."/>
            <person name="Reidmuller S."/>
            <person name="Feldblyum T."/>
            <person name="Hsiao J."/>
            <person name="Zismann V."/>
            <person name="Iobst S."/>
            <person name="de Vazeille A.R."/>
            <person name="Buell C.R."/>
            <person name="Ying K."/>
            <person name="Li Y."/>
            <person name="Lu T."/>
            <person name="Huang Y."/>
            <person name="Zhao Q."/>
            <person name="Feng Q."/>
            <person name="Zhang L."/>
            <person name="Zhu J."/>
            <person name="Weng Q."/>
            <person name="Mu J."/>
            <person name="Lu Y."/>
            <person name="Fan D."/>
            <person name="Liu Y."/>
            <person name="Guan J."/>
            <person name="Zhang Y."/>
            <person name="Yu S."/>
            <person name="Liu X."/>
            <person name="Zhang Y."/>
            <person name="Hong G."/>
            <person name="Han B."/>
            <person name="Choisne N."/>
            <person name="Demange N."/>
            <person name="Orjeda G."/>
            <person name="Samain S."/>
            <person name="Cattolico L."/>
            <person name="Pelletier E."/>
            <person name="Couloux A."/>
            <person name="Segurens B."/>
            <person name="Wincker P."/>
            <person name="D'Hont A."/>
            <person name="Scarpelli C."/>
            <person name="Weissenbach J."/>
            <person name="Salanoubat M."/>
            <person name="Quetier F."/>
            <person name="Yu Y."/>
            <person name="Kim H.R."/>
            <person name="Rambo T."/>
            <person name="Currie J."/>
            <person name="Collura K."/>
            <person name="Luo M."/>
            <person name="Yang T."/>
            <person name="Ammiraju J.S.S."/>
            <person name="Engler F."/>
            <person name="Soderlund C."/>
            <person name="Wing R.A."/>
            <person name="Palmer L.E."/>
            <person name="de la Bastide M."/>
            <person name="Spiegel L."/>
            <person name="Nascimento L."/>
            <person name="Zutavern T."/>
            <person name="O'Shaughnessy A."/>
            <person name="Dike S."/>
            <person name="Dedhia N."/>
            <person name="Preston R."/>
            <person name="Balija V."/>
            <person name="McCombie W.R."/>
            <person name="Chow T."/>
            <person name="Chen H."/>
            <person name="Chung M."/>
            <person name="Chen C."/>
            <person name="Shaw J."/>
            <person name="Wu H."/>
            <person name="Hsiao K."/>
            <person name="Chao Y."/>
            <person name="Chu M."/>
            <person name="Cheng C."/>
            <person name="Hour A."/>
            <person name="Lee P."/>
            <person name="Lin S."/>
            <person name="Lin Y."/>
            <person name="Liou J."/>
            <person name="Liu S."/>
            <person name="Hsing Y."/>
            <person name="Raghuvanshi S."/>
            <person name="Mohanty A."/>
            <person name="Bharti A.K."/>
            <person name="Gaur A."/>
            <person name="Gupta V."/>
            <person name="Kumar D."/>
            <person name="Ravi V."/>
            <person name="Vij S."/>
            <person name="Kapur A."/>
            <person name="Khurana P."/>
            <person name="Khurana P."/>
            <person name="Khurana J.P."/>
            <person name="Tyagi A.K."/>
            <person name="Gaikwad K."/>
            <person name="Singh A."/>
            <person name="Dalal V."/>
            <person name="Srivastava S."/>
            <person name="Dixit A."/>
            <person name="Pal A.K."/>
            <person name="Ghazi I.A."/>
            <person name="Yadav M."/>
            <person name="Pandit A."/>
            <person name="Bhargava A."/>
            <person name="Sureshbabu K."/>
            <person name="Batra K."/>
            <person name="Sharma T.R."/>
            <person name="Mohapatra T."/>
            <person name="Singh N.K."/>
            <person name="Messing J."/>
            <person name="Nelson A.B."/>
            <person name="Fuks G."/>
            <person name="Kavchok S."/>
            <person name="Keizer G."/>
            <person name="Linton E."/>
            <person name="Llaca V."/>
            <person name="Song R."/>
            <person name="Tanyolac B."/>
            <person name="Young S."/>
            <person name="Ho-Il K."/>
            <person name="Hahn J.H."/>
            <person name="Sangsakoo G."/>
            <person name="Vanavichit A."/>
            <person name="de Mattos Luiz.A.T."/>
            <person name="Zimmer P.D."/>
            <person name="Malone G."/>
            <person name="Dellagostin O."/>
            <person name="de Oliveira A.C."/>
            <person name="Bevan M."/>
            <person name="Bancroft I."/>
            <person name="Minx P."/>
            <person name="Cordum H."/>
            <person name="Wilson R."/>
            <person name="Cheng Z."/>
            <person name="Jin W."/>
            <person name="Jiang J."/>
            <person name="Leong S.A."/>
            <person name="Iwama H."/>
            <person name="Gojobori T."/>
            <person name="Itoh T."/>
            <person name="Niimura Y."/>
            <person name="Fujii Y."/>
            <person name="Habara T."/>
            <person name="Sakai H."/>
            <person name="Sato Y."/>
            <person name="Wilson G."/>
            <person name="Kumar K."/>
            <person name="McCouch S."/>
            <person name="Juretic N."/>
            <person name="Hoen D."/>
            <person name="Wright S."/>
            <person name="Bruskiewich R."/>
            <person name="Bureau T."/>
            <person name="Miyao A."/>
            <person name="Hirochika H."/>
            <person name="Nishikawa T."/>
            <person name="Kadowaki K."/>
            <person name="Sugiura M."/>
            <person name="Burr B."/>
            <person name="Sasaki T."/>
        </authorList>
    </citation>
    <scope>NUCLEOTIDE SEQUENCE [LARGE SCALE GENOMIC DNA]</scope>
    <source>
        <strain evidence="4">cv. Nipponbare</strain>
    </source>
</reference>
<dbReference type="EMBL" id="AP003714">
    <property type="protein sequence ID" value="BAD53766.1"/>
    <property type="molecule type" value="Genomic_DNA"/>
</dbReference>
<protein>
    <submittedName>
        <fullName evidence="3">Uncharacterized protein</fullName>
    </submittedName>
</protein>
<sequence>MPEVADSTAAAFAPEDHTLSSLPSPSPSATTAWRSSPLPSLSPSPWPLPLPSPPPAASRHPARSGRSSAGRRRHGRLPWPPERKVGERPRHHRPCGRTALPVTARATARRKRKEGERGRLGHRLPSRPWGGRRESRSASSYKRTTG</sequence>
<dbReference type="EMBL" id="AP005456">
    <property type="protein sequence ID" value="BAD54481.1"/>
    <property type="molecule type" value="Genomic_DNA"/>
</dbReference>
<evidence type="ECO:0000313" key="2">
    <source>
        <dbReference type="EMBL" id="BAD53766.1"/>
    </source>
</evidence>
<reference evidence="2" key="1">
    <citation type="submission" date="2001-05" db="EMBL/GenBank/DDBJ databases">
        <title>Oryza sativa nipponbare(GA3) genomic DNA, chromosome 6, PAC clone:P0656E03.</title>
        <authorList>
            <person name="Sasaki T."/>
            <person name="Matsumoto T."/>
            <person name="Yamamoto K."/>
        </authorList>
    </citation>
    <scope>NUCLEOTIDE SEQUENCE</scope>
</reference>
<dbReference type="Proteomes" id="UP000000763">
    <property type="component" value="Chromosome 6"/>
</dbReference>
<reference evidence="4" key="4">
    <citation type="journal article" date="2008" name="Nucleic Acids Res.">
        <title>The rice annotation project database (RAP-DB): 2008 update.</title>
        <authorList>
            <consortium name="The rice annotation project (RAP)"/>
        </authorList>
    </citation>
    <scope>GENOME REANNOTATION</scope>
    <source>
        <strain evidence="4">cv. Nipponbare</strain>
    </source>
</reference>
<proteinExistence type="predicted"/>
<evidence type="ECO:0000313" key="4">
    <source>
        <dbReference type="Proteomes" id="UP000000763"/>
    </source>
</evidence>
<evidence type="ECO:0000256" key="1">
    <source>
        <dbReference type="SAM" id="MobiDB-lite"/>
    </source>
</evidence>
<organism evidence="3 4">
    <name type="scientific">Oryza sativa subsp. japonica</name>
    <name type="common">Rice</name>
    <dbReference type="NCBI Taxonomy" id="39947"/>
    <lineage>
        <taxon>Eukaryota</taxon>
        <taxon>Viridiplantae</taxon>
        <taxon>Streptophyta</taxon>
        <taxon>Embryophyta</taxon>
        <taxon>Tracheophyta</taxon>
        <taxon>Spermatophyta</taxon>
        <taxon>Magnoliopsida</taxon>
        <taxon>Liliopsida</taxon>
        <taxon>Poales</taxon>
        <taxon>Poaceae</taxon>
        <taxon>BOP clade</taxon>
        <taxon>Oryzoideae</taxon>
        <taxon>Oryzeae</taxon>
        <taxon>Oryzinae</taxon>
        <taxon>Oryza</taxon>
        <taxon>Oryza sativa</taxon>
    </lineage>
</organism>
<gene>
    <name evidence="3" type="ORF">P0513E02.3</name>
    <name evidence="2" type="ORF">P0656E03.45</name>
</gene>
<evidence type="ECO:0000313" key="3">
    <source>
        <dbReference type="EMBL" id="BAD54481.1"/>
    </source>
</evidence>
<feature type="region of interest" description="Disordered" evidence="1">
    <location>
        <begin position="1"/>
        <end position="146"/>
    </location>
</feature>
<feature type="compositionally biased region" description="Polar residues" evidence="1">
    <location>
        <begin position="137"/>
        <end position="146"/>
    </location>
</feature>
<feature type="compositionally biased region" description="Low complexity" evidence="1">
    <location>
        <begin position="19"/>
        <end position="39"/>
    </location>
</feature>
<name>Q5Z6B0_ORYSJ</name>
<accession>Q5Z6B0</accession>
<reference evidence="3" key="2">
    <citation type="submission" date="2002-06" db="EMBL/GenBank/DDBJ databases">
        <title>Oryza sativa nipponbare(GA3) genomic DNA, chromosome 6, PAC clone:P0513E02.</title>
        <authorList>
            <person name="Sasaki T."/>
            <person name="Matsumoto T."/>
            <person name="Katayose Y."/>
        </authorList>
    </citation>
    <scope>NUCLEOTIDE SEQUENCE</scope>
</reference>